<dbReference type="RefSeq" id="XP_033688414.1">
    <property type="nucleotide sequence ID" value="XM_033820770.1"/>
</dbReference>
<dbReference type="EMBL" id="ML987191">
    <property type="protein sequence ID" value="KAF2253410.1"/>
    <property type="molecule type" value="Genomic_DNA"/>
</dbReference>
<reference evidence="2" key="1">
    <citation type="journal article" date="2020" name="Stud. Mycol.">
        <title>101 Dothideomycetes genomes: a test case for predicting lifestyles and emergence of pathogens.</title>
        <authorList>
            <person name="Haridas S."/>
            <person name="Albert R."/>
            <person name="Binder M."/>
            <person name="Bloem J."/>
            <person name="Labutti K."/>
            <person name="Salamov A."/>
            <person name="Andreopoulos B."/>
            <person name="Baker S."/>
            <person name="Barry K."/>
            <person name="Bills G."/>
            <person name="Bluhm B."/>
            <person name="Cannon C."/>
            <person name="Castanera R."/>
            <person name="Culley D."/>
            <person name="Daum C."/>
            <person name="Ezra D."/>
            <person name="Gonzalez J."/>
            <person name="Henrissat B."/>
            <person name="Kuo A."/>
            <person name="Liang C."/>
            <person name="Lipzen A."/>
            <person name="Lutzoni F."/>
            <person name="Magnuson J."/>
            <person name="Mondo S."/>
            <person name="Nolan M."/>
            <person name="Ohm R."/>
            <person name="Pangilinan J."/>
            <person name="Park H.-J."/>
            <person name="Ramirez L."/>
            <person name="Alfaro M."/>
            <person name="Sun H."/>
            <person name="Tritt A."/>
            <person name="Yoshinaga Y."/>
            <person name="Zwiers L.-H."/>
            <person name="Turgeon B."/>
            <person name="Goodwin S."/>
            <person name="Spatafora J."/>
            <person name="Crous P."/>
            <person name="Grigoriev I."/>
        </authorList>
    </citation>
    <scope>NUCLEOTIDE SEQUENCE</scope>
    <source>
        <strain evidence="2">CBS 122368</strain>
    </source>
</reference>
<feature type="transmembrane region" description="Helical" evidence="1">
    <location>
        <begin position="30"/>
        <end position="54"/>
    </location>
</feature>
<keyword evidence="1" id="KW-1133">Transmembrane helix</keyword>
<protein>
    <submittedName>
        <fullName evidence="2">Uncharacterized protein</fullName>
    </submittedName>
</protein>
<dbReference type="AlphaFoldDB" id="A0A6A6IUX7"/>
<keyword evidence="1" id="KW-0812">Transmembrane</keyword>
<evidence type="ECO:0000313" key="2">
    <source>
        <dbReference type="EMBL" id="KAF2253410.1"/>
    </source>
</evidence>
<keyword evidence="1" id="KW-0472">Membrane</keyword>
<name>A0A6A6IUX7_9PLEO</name>
<keyword evidence="3" id="KW-1185">Reference proteome</keyword>
<dbReference type="GeneID" id="54574100"/>
<proteinExistence type="predicted"/>
<accession>A0A6A6IUX7</accession>
<organism evidence="2 3">
    <name type="scientific">Trematosphaeria pertusa</name>
    <dbReference type="NCBI Taxonomy" id="390896"/>
    <lineage>
        <taxon>Eukaryota</taxon>
        <taxon>Fungi</taxon>
        <taxon>Dikarya</taxon>
        <taxon>Ascomycota</taxon>
        <taxon>Pezizomycotina</taxon>
        <taxon>Dothideomycetes</taxon>
        <taxon>Pleosporomycetidae</taxon>
        <taxon>Pleosporales</taxon>
        <taxon>Massarineae</taxon>
        <taxon>Trematosphaeriaceae</taxon>
        <taxon>Trematosphaeria</taxon>
    </lineage>
</organism>
<evidence type="ECO:0000256" key="1">
    <source>
        <dbReference type="SAM" id="Phobius"/>
    </source>
</evidence>
<sequence length="104" mass="12110">MSFLAWFHFSRVFLSEFIDWWDGGHAHLFHLFSFPFIALRASSIIILSGFFRLLKRRFEVDFSMRCSSVMGRAGRSKMESVIPSSRSCLVLSYLTRDAGFWTSI</sequence>
<evidence type="ECO:0000313" key="3">
    <source>
        <dbReference type="Proteomes" id="UP000800094"/>
    </source>
</evidence>
<dbReference type="Proteomes" id="UP000800094">
    <property type="component" value="Unassembled WGS sequence"/>
</dbReference>
<gene>
    <name evidence="2" type="ORF">BU26DRAFT_222352</name>
</gene>